<reference evidence="1" key="1">
    <citation type="journal article" date="2022" name="Cell">
        <title>Design, construction, and in vivo augmentation of a complex gut microbiome.</title>
        <authorList>
            <person name="Cheng A.G."/>
            <person name="Ho P.Y."/>
            <person name="Aranda-Diaz A."/>
            <person name="Jain S."/>
            <person name="Yu F.B."/>
            <person name="Meng X."/>
            <person name="Wang M."/>
            <person name="Iakiviak M."/>
            <person name="Nagashima K."/>
            <person name="Zhao A."/>
            <person name="Murugkar P."/>
            <person name="Patil A."/>
            <person name="Atabakhsh K."/>
            <person name="Weakley A."/>
            <person name="Yan J."/>
            <person name="Brumbaugh A.R."/>
            <person name="Higginbottom S."/>
            <person name="Dimas A."/>
            <person name="Shiver A.L."/>
            <person name="Deutschbauer A."/>
            <person name="Neff N."/>
            <person name="Sonnenburg J.L."/>
            <person name="Huang K.C."/>
            <person name="Fischbach M.A."/>
        </authorList>
    </citation>
    <scope>NUCLEOTIDE SEQUENCE</scope>
    <source>
        <strain evidence="1">AP11</strain>
    </source>
</reference>
<gene>
    <name evidence="1" type="ORF">NQ491_04250</name>
</gene>
<dbReference type="EMBL" id="CP102294">
    <property type="protein sequence ID" value="UWN57996.1"/>
    <property type="molecule type" value="Genomic_DNA"/>
</dbReference>
<protein>
    <submittedName>
        <fullName evidence="1">Uncharacterized protein</fullName>
    </submittedName>
</protein>
<accession>A0ABY5V1A9</accession>
<evidence type="ECO:0000313" key="1">
    <source>
        <dbReference type="EMBL" id="UWN57996.1"/>
    </source>
</evidence>
<name>A0ABY5V1A9_9BACT</name>
<dbReference type="Proteomes" id="UP001059295">
    <property type="component" value="Chromosome"/>
</dbReference>
<dbReference type="GeneID" id="82890918"/>
<organism evidence="1 2">
    <name type="scientific">Alistipes ihumii AP11</name>
    <dbReference type="NCBI Taxonomy" id="1211813"/>
    <lineage>
        <taxon>Bacteria</taxon>
        <taxon>Pseudomonadati</taxon>
        <taxon>Bacteroidota</taxon>
        <taxon>Bacteroidia</taxon>
        <taxon>Bacteroidales</taxon>
        <taxon>Rikenellaceae</taxon>
        <taxon>Alistipes</taxon>
    </lineage>
</organism>
<evidence type="ECO:0000313" key="2">
    <source>
        <dbReference type="Proteomes" id="UP001059295"/>
    </source>
</evidence>
<proteinExistence type="predicted"/>
<keyword evidence="2" id="KW-1185">Reference proteome</keyword>
<dbReference type="RefSeq" id="WP_034283227.1">
    <property type="nucleotide sequence ID" value="NZ_CAPH01000015.1"/>
</dbReference>
<sequence>MRTKTLYKADGDRLKIDRFPCFHITGSIAGMKRMFYGKDALLVRCGSWIYNVSKEPRIYHIAH</sequence>